<organism evidence="3 4">
    <name type="scientific">Pseudodesulfovibrio nedwellii</name>
    <dbReference type="NCBI Taxonomy" id="2973072"/>
    <lineage>
        <taxon>Bacteria</taxon>
        <taxon>Pseudomonadati</taxon>
        <taxon>Thermodesulfobacteriota</taxon>
        <taxon>Desulfovibrionia</taxon>
        <taxon>Desulfovibrionales</taxon>
        <taxon>Desulfovibrionaceae</taxon>
    </lineage>
</organism>
<keyword evidence="2" id="KW-0808">Transferase</keyword>
<proteinExistence type="predicted"/>
<sequence>MQLSSDTTPKLVFRLGHMGDVALTTGVLSHWHETRGDTFIFLTRKGNAPLLENHPAIKEVVEFSNDQLKTGPWFTVAGELSSYFKGQTLIDLHGTLRSRILSARWKGPVIRYPKFGLNRRLYDRTRAERFRVQLEKTTVPQRYSMALDSTPPAAHDLVPRIYLTNEERTAASTRLDAIGLSGPLIGLHPYATHPAKQWPKEHWLRLMKLLNANNLGWFVIGRNTEKILAENNHDLTNQTDLRETSALLAQAQILVTGDSGPMHLACGVDTPVAAIFGPTARAWGFYPAGLKDRVIEQPLDCRPCSLHGAKPCPFGFECMTSTTPESVMQNIHAMLNDTH</sequence>
<dbReference type="Gene3D" id="3.40.50.2000">
    <property type="entry name" value="Glycogen Phosphorylase B"/>
    <property type="match status" value="2"/>
</dbReference>
<reference evidence="3 4" key="1">
    <citation type="submission" date="2022-08" db="EMBL/GenBank/DDBJ databases">
        <title>Genome Sequence of the sulphate-reducing bacterium, Pseudodesulfovibrio sp. SYK.</title>
        <authorList>
            <person name="Kondo R."/>
            <person name="Kataoka T."/>
        </authorList>
    </citation>
    <scope>NUCLEOTIDE SEQUENCE [LARGE SCALE GENOMIC DNA]</scope>
    <source>
        <strain evidence="3 4">SYK</strain>
    </source>
</reference>
<dbReference type="PANTHER" id="PTHR30160">
    <property type="entry name" value="TETRAACYLDISACCHARIDE 4'-KINASE-RELATED"/>
    <property type="match status" value="1"/>
</dbReference>
<dbReference type="CDD" id="cd03789">
    <property type="entry name" value="GT9_LPS_heptosyltransferase"/>
    <property type="match status" value="1"/>
</dbReference>
<dbReference type="SUPFAM" id="SSF53756">
    <property type="entry name" value="UDP-Glycosyltransferase/glycogen phosphorylase"/>
    <property type="match status" value="1"/>
</dbReference>
<accession>A0ABN6S6P1</accession>
<dbReference type="InterPro" id="IPR051199">
    <property type="entry name" value="LPS_LOS_Heptosyltrfase"/>
</dbReference>
<dbReference type="EMBL" id="AP026709">
    <property type="protein sequence ID" value="BDQ38944.1"/>
    <property type="molecule type" value="Genomic_DNA"/>
</dbReference>
<dbReference type="RefSeq" id="WP_281761429.1">
    <property type="nucleotide sequence ID" value="NZ_AP026709.1"/>
</dbReference>
<keyword evidence="1" id="KW-0328">Glycosyltransferase</keyword>
<dbReference type="Proteomes" id="UP001317742">
    <property type="component" value="Chromosome"/>
</dbReference>
<evidence type="ECO:0000256" key="2">
    <source>
        <dbReference type="ARBA" id="ARBA00022679"/>
    </source>
</evidence>
<evidence type="ECO:0000313" key="3">
    <source>
        <dbReference type="EMBL" id="BDQ38944.1"/>
    </source>
</evidence>
<gene>
    <name evidence="3" type="ORF">SYK_33040</name>
</gene>
<dbReference type="PANTHER" id="PTHR30160:SF22">
    <property type="entry name" value="LIPOPOLYSACCHARIDE CORE BIOSYNTHESIS PROTEIN"/>
    <property type="match status" value="1"/>
</dbReference>
<evidence type="ECO:0000256" key="1">
    <source>
        <dbReference type="ARBA" id="ARBA00022676"/>
    </source>
</evidence>
<name>A0ABN6S6P1_9BACT</name>
<dbReference type="InterPro" id="IPR002201">
    <property type="entry name" value="Glyco_trans_9"/>
</dbReference>
<evidence type="ECO:0000313" key="4">
    <source>
        <dbReference type="Proteomes" id="UP001317742"/>
    </source>
</evidence>
<dbReference type="Pfam" id="PF01075">
    <property type="entry name" value="Glyco_transf_9"/>
    <property type="match status" value="1"/>
</dbReference>
<protein>
    <submittedName>
        <fullName evidence="3">Heptosyltransferase</fullName>
    </submittedName>
</protein>
<keyword evidence="4" id="KW-1185">Reference proteome</keyword>